<evidence type="ECO:0000256" key="1">
    <source>
        <dbReference type="SAM" id="MobiDB-lite"/>
    </source>
</evidence>
<protein>
    <submittedName>
        <fullName evidence="2">Uncharacterized protein</fullName>
    </submittedName>
</protein>
<reference evidence="2" key="2">
    <citation type="submission" date="2022-01" db="EMBL/GenBank/DDBJ databases">
        <authorList>
            <person name="Yamashiro T."/>
            <person name="Shiraishi A."/>
            <person name="Satake H."/>
            <person name="Nakayama K."/>
        </authorList>
    </citation>
    <scope>NUCLEOTIDE SEQUENCE</scope>
</reference>
<evidence type="ECO:0000313" key="2">
    <source>
        <dbReference type="EMBL" id="GJT17082.1"/>
    </source>
</evidence>
<feature type="region of interest" description="Disordered" evidence="1">
    <location>
        <begin position="1"/>
        <end position="81"/>
    </location>
</feature>
<organism evidence="2 3">
    <name type="scientific">Tanacetum coccineum</name>
    <dbReference type="NCBI Taxonomy" id="301880"/>
    <lineage>
        <taxon>Eukaryota</taxon>
        <taxon>Viridiplantae</taxon>
        <taxon>Streptophyta</taxon>
        <taxon>Embryophyta</taxon>
        <taxon>Tracheophyta</taxon>
        <taxon>Spermatophyta</taxon>
        <taxon>Magnoliopsida</taxon>
        <taxon>eudicotyledons</taxon>
        <taxon>Gunneridae</taxon>
        <taxon>Pentapetalae</taxon>
        <taxon>asterids</taxon>
        <taxon>campanulids</taxon>
        <taxon>Asterales</taxon>
        <taxon>Asteraceae</taxon>
        <taxon>Asteroideae</taxon>
        <taxon>Anthemideae</taxon>
        <taxon>Anthemidinae</taxon>
        <taxon>Tanacetum</taxon>
    </lineage>
</organism>
<dbReference type="EMBL" id="BQNB010013527">
    <property type="protein sequence ID" value="GJT17082.1"/>
    <property type="molecule type" value="Genomic_DNA"/>
</dbReference>
<dbReference type="Proteomes" id="UP001151760">
    <property type="component" value="Unassembled WGS sequence"/>
</dbReference>
<comment type="caution">
    <text evidence="2">The sequence shown here is derived from an EMBL/GenBank/DDBJ whole genome shotgun (WGS) entry which is preliminary data.</text>
</comment>
<proteinExistence type="predicted"/>
<name>A0ABQ5BTC8_9ASTR</name>
<reference evidence="2" key="1">
    <citation type="journal article" date="2022" name="Int. J. Mol. Sci.">
        <title>Draft Genome of Tanacetum Coccineum: Genomic Comparison of Closely Related Tanacetum-Family Plants.</title>
        <authorList>
            <person name="Yamashiro T."/>
            <person name="Shiraishi A."/>
            <person name="Nakayama K."/>
            <person name="Satake H."/>
        </authorList>
    </citation>
    <scope>NUCLEOTIDE SEQUENCE</scope>
</reference>
<gene>
    <name evidence="2" type="ORF">Tco_0875788</name>
</gene>
<sequence>MRSSMQASARHRIGDTHSPRTNRTRRCAIQYRSGDRERNLGCYEDYGDSGDAGGEDKASSLATSKSDHRLDSLKPHPLRRQ</sequence>
<feature type="compositionally biased region" description="Basic and acidic residues" evidence="1">
    <location>
        <begin position="65"/>
        <end position="74"/>
    </location>
</feature>
<keyword evidence="3" id="KW-1185">Reference proteome</keyword>
<accession>A0ABQ5BTC8</accession>
<evidence type="ECO:0000313" key="3">
    <source>
        <dbReference type="Proteomes" id="UP001151760"/>
    </source>
</evidence>